<reference evidence="4 5" key="1">
    <citation type="submission" date="2016-09" db="EMBL/GenBank/DDBJ databases">
        <title>Rhizobium sp. nov., a novel species isolated from the rice rhizosphere.</title>
        <authorList>
            <person name="Zhao J."/>
            <person name="Zhang X."/>
        </authorList>
    </citation>
    <scope>NUCLEOTIDE SEQUENCE [LARGE SCALE GENOMIC DNA]</scope>
    <source>
        <strain evidence="4 5">1.7048</strain>
    </source>
</reference>
<feature type="compositionally biased region" description="Basic and acidic residues" evidence="2">
    <location>
        <begin position="695"/>
        <end position="720"/>
    </location>
</feature>
<dbReference type="Gene3D" id="3.90.1530.30">
    <property type="match status" value="1"/>
</dbReference>
<evidence type="ECO:0000259" key="3">
    <source>
        <dbReference type="SMART" id="SM00470"/>
    </source>
</evidence>
<dbReference type="SUPFAM" id="SSF110849">
    <property type="entry name" value="ParB/Sulfiredoxin"/>
    <property type="match status" value="1"/>
</dbReference>
<dbReference type="CDD" id="cd16406">
    <property type="entry name" value="ParB_N_like"/>
    <property type="match status" value="1"/>
</dbReference>
<dbReference type="InterPro" id="IPR041468">
    <property type="entry name" value="HTH_ParB/Spo0J"/>
</dbReference>
<organism evidence="4 5">
    <name type="scientific">Xaviernesmea oryzae</name>
    <dbReference type="NCBI Taxonomy" id="464029"/>
    <lineage>
        <taxon>Bacteria</taxon>
        <taxon>Pseudomonadati</taxon>
        <taxon>Pseudomonadota</taxon>
        <taxon>Alphaproteobacteria</taxon>
        <taxon>Hyphomicrobiales</taxon>
        <taxon>Rhizobiaceae</taxon>
        <taxon>Rhizobium/Agrobacterium group</taxon>
        <taxon>Xaviernesmea</taxon>
    </lineage>
</organism>
<dbReference type="GO" id="GO:0003677">
    <property type="term" value="F:DNA binding"/>
    <property type="evidence" value="ECO:0007669"/>
    <property type="project" value="UniProtKB-KW"/>
</dbReference>
<feature type="compositionally biased region" description="Acidic residues" evidence="2">
    <location>
        <begin position="401"/>
        <end position="411"/>
    </location>
</feature>
<dbReference type="InterPro" id="IPR003115">
    <property type="entry name" value="ParB_N"/>
</dbReference>
<comment type="similarity">
    <text evidence="1">Belongs to the ParB family.</text>
</comment>
<dbReference type="InterPro" id="IPR050336">
    <property type="entry name" value="Chromosome_partition/occlusion"/>
</dbReference>
<dbReference type="GO" id="GO:0007059">
    <property type="term" value="P:chromosome segregation"/>
    <property type="evidence" value="ECO:0007669"/>
    <property type="project" value="TreeGrafter"/>
</dbReference>
<feature type="domain" description="ParB-like N-terminal" evidence="3">
    <location>
        <begin position="14"/>
        <end position="116"/>
    </location>
</feature>
<dbReference type="InterPro" id="IPR036086">
    <property type="entry name" value="ParB/Sulfiredoxin_sf"/>
</dbReference>
<comment type="caution">
    <text evidence="4">The sequence shown here is derived from an EMBL/GenBank/DDBJ whole genome shotgun (WGS) entry which is preliminary data.</text>
</comment>
<dbReference type="RefSeq" id="WP_075625388.1">
    <property type="nucleotide sequence ID" value="NZ_FOAM01000026.1"/>
</dbReference>
<dbReference type="GO" id="GO:0005694">
    <property type="term" value="C:chromosome"/>
    <property type="evidence" value="ECO:0007669"/>
    <property type="project" value="TreeGrafter"/>
</dbReference>
<protein>
    <submittedName>
        <fullName evidence="4">DNA-binding protein</fullName>
    </submittedName>
</protein>
<dbReference type="SMART" id="SM00470">
    <property type="entry name" value="ParB"/>
    <property type="match status" value="1"/>
</dbReference>
<evidence type="ECO:0000256" key="1">
    <source>
        <dbReference type="ARBA" id="ARBA00006295"/>
    </source>
</evidence>
<keyword evidence="5" id="KW-1185">Reference proteome</keyword>
<gene>
    <name evidence="4" type="ORF">BJF93_07130</name>
</gene>
<dbReference type="PANTHER" id="PTHR33375">
    <property type="entry name" value="CHROMOSOME-PARTITIONING PROTEIN PARB-RELATED"/>
    <property type="match status" value="1"/>
</dbReference>
<accession>A0A1Q9B3M8</accession>
<evidence type="ECO:0000313" key="5">
    <source>
        <dbReference type="Proteomes" id="UP000186364"/>
    </source>
</evidence>
<name>A0A1Q9B3M8_9HYPH</name>
<keyword evidence="4" id="KW-0238">DNA-binding</keyword>
<dbReference type="Proteomes" id="UP000186364">
    <property type="component" value="Unassembled WGS sequence"/>
</dbReference>
<dbReference type="OrthoDB" id="9813122at2"/>
<dbReference type="FunFam" id="3.90.1530.30:FF:000002">
    <property type="entry name" value="Chromosome partitioning protein ParB"/>
    <property type="match status" value="1"/>
</dbReference>
<dbReference type="Pfam" id="PF02195">
    <property type="entry name" value="ParB_N"/>
    <property type="match status" value="1"/>
</dbReference>
<feature type="region of interest" description="Disordered" evidence="2">
    <location>
        <begin position="649"/>
        <end position="720"/>
    </location>
</feature>
<evidence type="ECO:0000313" key="4">
    <source>
        <dbReference type="EMBL" id="OLP62654.1"/>
    </source>
</evidence>
<dbReference type="Pfam" id="PF17762">
    <property type="entry name" value="HTH_ParB"/>
    <property type="match status" value="1"/>
</dbReference>
<dbReference type="SUPFAM" id="SSF109709">
    <property type="entry name" value="KorB DNA-binding domain-like"/>
    <property type="match status" value="1"/>
</dbReference>
<dbReference type="FunFam" id="1.10.10.2830:FF:000001">
    <property type="entry name" value="Chromosome partitioning protein ParB"/>
    <property type="match status" value="1"/>
</dbReference>
<dbReference type="AlphaFoldDB" id="A0A1Q9B3M8"/>
<dbReference type="EMBL" id="MKIP01000022">
    <property type="protein sequence ID" value="OLP62654.1"/>
    <property type="molecule type" value="Genomic_DNA"/>
</dbReference>
<proteinExistence type="inferred from homology"/>
<sequence>MAQANAKITLNATCDIPFNKLVLSQANVRRVKAGVSIEDLAEDIARRGILTSLNVRPELDTEGRETGIYRVPAGGRRYRALDLLVKQKRLSKTAPVPCVISTGVTSEIEDSLAENVHREDLHPLDQFRAFKALAEEGLGIDDIAARFFVSSAVVRQRLRLAAVSPALLDLYAEGEMNLDQVMAFSITEDHARQEQVWEALVRAHSKEAYFIRRLLTETAVRAVDRRAVYVGVEAYEAAGGIVMRDLFEQDNGGWLQDPALLEQLVFEKLKRDAEALKAAEGWMWVEAAIDFPYGHMSGLRRFYGRQHPVTEEERAAHEAIKTEYDQIEADYAASEDYSAETEARLDELGTAIDAFNDRRPVFAPEDIAIGGAFASLSADGTLKIERGFVRPEDQPKTAGDDPGEGEDDEDDVVRSNMTSGEAHGAVGRDQPSGTLQTEEPEEDERLRPLSDRLVEDLTAVRTIALRNALANDPTTAFIAALHVLVLKIFYHAAGESCLELGLQQTFFAQTQGLKETTWAVEIDERQTAWGQDLPQAPRDLWDFLLALDEASQRALFAHCVSLSVNAVAQLWNRRPGAIAHADKLASALGFDMAEQGWVPTVDSYLGRVPKVRILEAVRQAKGEDAAQLIDHLKKGDMAREAERLLAGSGWLPEPLRRPDDDSVEMTKAADPTTEVNDGHTVTDAHLPPSLTEEAVTERASDEDEARQNDGFNERRLEAAE</sequence>
<dbReference type="PANTHER" id="PTHR33375:SF7">
    <property type="entry name" value="CHROMOSOME 2-PARTITIONING PROTEIN PARB-RELATED"/>
    <property type="match status" value="1"/>
</dbReference>
<evidence type="ECO:0000256" key="2">
    <source>
        <dbReference type="SAM" id="MobiDB-lite"/>
    </source>
</evidence>
<feature type="compositionally biased region" description="Basic and acidic residues" evidence="2">
    <location>
        <begin position="385"/>
        <end position="399"/>
    </location>
</feature>
<dbReference type="Gene3D" id="1.10.10.2830">
    <property type="match status" value="1"/>
</dbReference>
<feature type="region of interest" description="Disordered" evidence="2">
    <location>
        <begin position="385"/>
        <end position="450"/>
    </location>
</feature>